<gene>
    <name evidence="2" type="ORF">C5Y96_08430</name>
</gene>
<comment type="caution">
    <text evidence="2">The sequence shown here is derived from an EMBL/GenBank/DDBJ whole genome shotgun (WGS) entry which is preliminary data.</text>
</comment>
<dbReference type="EMBL" id="PUIA01000026">
    <property type="protein sequence ID" value="PQO35675.1"/>
    <property type="molecule type" value="Genomic_DNA"/>
</dbReference>
<reference evidence="2 3" key="1">
    <citation type="submission" date="2018-02" db="EMBL/GenBank/DDBJ databases">
        <title>Comparative genomes isolates from brazilian mangrove.</title>
        <authorList>
            <person name="Araujo J.E."/>
            <person name="Taketani R.G."/>
            <person name="Silva M.C.P."/>
            <person name="Loureco M.V."/>
            <person name="Andreote F.D."/>
        </authorList>
    </citation>
    <scope>NUCLEOTIDE SEQUENCE [LARGE SCALE GENOMIC DNA]</scope>
    <source>
        <strain evidence="2 3">HEX-2 MGV</strain>
    </source>
</reference>
<dbReference type="Proteomes" id="UP000240009">
    <property type="component" value="Unassembled WGS sequence"/>
</dbReference>
<feature type="region of interest" description="Disordered" evidence="1">
    <location>
        <begin position="455"/>
        <end position="483"/>
    </location>
</feature>
<proteinExistence type="predicted"/>
<protein>
    <submittedName>
        <fullName evidence="2">Uncharacterized protein</fullName>
    </submittedName>
</protein>
<evidence type="ECO:0000313" key="3">
    <source>
        <dbReference type="Proteomes" id="UP000240009"/>
    </source>
</evidence>
<name>A0A2S8FU23_9BACT</name>
<dbReference type="AlphaFoldDB" id="A0A2S8FU23"/>
<evidence type="ECO:0000313" key="2">
    <source>
        <dbReference type="EMBL" id="PQO35675.1"/>
    </source>
</evidence>
<accession>A0A2S8FU23</accession>
<organism evidence="2 3">
    <name type="scientific">Blastopirellula marina</name>
    <dbReference type="NCBI Taxonomy" id="124"/>
    <lineage>
        <taxon>Bacteria</taxon>
        <taxon>Pseudomonadati</taxon>
        <taxon>Planctomycetota</taxon>
        <taxon>Planctomycetia</taxon>
        <taxon>Pirellulales</taxon>
        <taxon>Pirellulaceae</taxon>
        <taxon>Blastopirellula</taxon>
    </lineage>
</organism>
<evidence type="ECO:0000256" key="1">
    <source>
        <dbReference type="SAM" id="MobiDB-lite"/>
    </source>
</evidence>
<sequence length="483" mass="53202">MYFDACRAIFVTRNCGNPSSYKHLLLAGSILVLWATSPVLAENTWKLTENLEGKTRRVNTELKVQGTMRVNPDGKKVRHYPMSLDGKYVAIERVLGPTSAVRYYETAETHSTANEKPLDDKLPTVKRLISLDTSGDRPILFSPQYTLTREELELISVPGNPVVLSKLLPAQPVAIKQTWSPDDQALAQVLGIDAINNHEVVATLTEVDKSGIAKVSLEGKVSGAIQGVATEIELKGRLNLDTRNQAITWFAASIKEDRTIGHALPGFNVTAIVRTQLEAAEPTEELSDANLAKLNLQANDGSEMLAFEGKEGGFRLMHDRRWHAMAETAKQTVFRMVSDGELVAQANVNRLTNLKAGEQMTLEGFEAEVKKALKERLGQIVDAAEGINSQGLRELRVTAVGTANKMPITWIYYLISDDNGRRYSTVFTFETSLAEKFGQTDRSFMSGFDLIEGAKPTLATSPKEDESEEPALISAKAEPVQKR</sequence>